<dbReference type="EMBL" id="JAPFFL010000010">
    <property type="protein sequence ID" value="KAJ6697000.1"/>
    <property type="molecule type" value="Genomic_DNA"/>
</dbReference>
<protein>
    <submittedName>
        <fullName evidence="1">Uncharacterized protein</fullName>
    </submittedName>
</protein>
<keyword evidence="2" id="KW-1185">Reference proteome</keyword>
<dbReference type="OrthoDB" id="1001238at2759"/>
<dbReference type="Proteomes" id="UP001151529">
    <property type="component" value="Chromosome 19"/>
</dbReference>
<dbReference type="AlphaFoldDB" id="A0A9Q0PZ10"/>
<comment type="caution">
    <text evidence="1">The sequence shown here is derived from an EMBL/GenBank/DDBJ whole genome shotgun (WGS) entry which is preliminary data.</text>
</comment>
<evidence type="ECO:0000313" key="1">
    <source>
        <dbReference type="EMBL" id="KAJ6697000.1"/>
    </source>
</evidence>
<sequence>MAEAPLLDIEEEVRSLQLDSAALEINGVIDTEDARPEEVEKVDEMEKGWWYSEIHSWNFVLGSMDWSGSNMLFILVPDLLLTVVDHRAPLPENLSSLPWNT</sequence>
<gene>
    <name evidence="1" type="ORF">OIU85_003370</name>
</gene>
<evidence type="ECO:0000313" key="2">
    <source>
        <dbReference type="Proteomes" id="UP001151529"/>
    </source>
</evidence>
<accession>A0A9Q0PZ10</accession>
<organism evidence="1 2">
    <name type="scientific">Salix viminalis</name>
    <name type="common">Common osier</name>
    <name type="synonym">Basket willow</name>
    <dbReference type="NCBI Taxonomy" id="40686"/>
    <lineage>
        <taxon>Eukaryota</taxon>
        <taxon>Viridiplantae</taxon>
        <taxon>Streptophyta</taxon>
        <taxon>Embryophyta</taxon>
        <taxon>Tracheophyta</taxon>
        <taxon>Spermatophyta</taxon>
        <taxon>Magnoliopsida</taxon>
        <taxon>eudicotyledons</taxon>
        <taxon>Gunneridae</taxon>
        <taxon>Pentapetalae</taxon>
        <taxon>rosids</taxon>
        <taxon>fabids</taxon>
        <taxon>Malpighiales</taxon>
        <taxon>Salicaceae</taxon>
        <taxon>Saliceae</taxon>
        <taxon>Salix</taxon>
    </lineage>
</organism>
<reference evidence="1" key="1">
    <citation type="submission" date="2022-11" db="EMBL/GenBank/DDBJ databases">
        <authorList>
            <person name="Hyden B.L."/>
            <person name="Feng K."/>
            <person name="Yates T."/>
            <person name="Jawdy S."/>
            <person name="Smart L.B."/>
            <person name="Muchero W."/>
        </authorList>
    </citation>
    <scope>NUCLEOTIDE SEQUENCE</scope>
    <source>
        <tissue evidence="1">Shoot tip</tissue>
    </source>
</reference>
<reference evidence="1" key="2">
    <citation type="journal article" date="2023" name="Int. J. Mol. Sci.">
        <title>De Novo Assembly and Annotation of 11 Diverse Shrub Willow (Salix) Genomes Reveals Novel Gene Organization in Sex-Linked Regions.</title>
        <authorList>
            <person name="Hyden B."/>
            <person name="Feng K."/>
            <person name="Yates T.B."/>
            <person name="Jawdy S."/>
            <person name="Cereghino C."/>
            <person name="Smart L.B."/>
            <person name="Muchero W."/>
        </authorList>
    </citation>
    <scope>NUCLEOTIDE SEQUENCE [LARGE SCALE GENOMIC DNA]</scope>
    <source>
        <tissue evidence="1">Shoot tip</tissue>
    </source>
</reference>
<proteinExistence type="predicted"/>
<name>A0A9Q0PZ10_SALVM</name>